<feature type="transmembrane region" description="Helical" evidence="2">
    <location>
        <begin position="47"/>
        <end position="67"/>
    </location>
</feature>
<evidence type="ECO:0000256" key="2">
    <source>
        <dbReference type="SAM" id="Phobius"/>
    </source>
</evidence>
<feature type="region of interest" description="Disordered" evidence="1">
    <location>
        <begin position="1"/>
        <end position="31"/>
    </location>
</feature>
<organism evidence="3 4">
    <name type="scientific">Actinopolymorpha cephalotaxi</name>
    <dbReference type="NCBI Taxonomy" id="504797"/>
    <lineage>
        <taxon>Bacteria</taxon>
        <taxon>Bacillati</taxon>
        <taxon>Actinomycetota</taxon>
        <taxon>Actinomycetes</taxon>
        <taxon>Propionibacteriales</taxon>
        <taxon>Actinopolymorphaceae</taxon>
        <taxon>Actinopolymorpha</taxon>
    </lineage>
</organism>
<dbReference type="Pfam" id="PF19853">
    <property type="entry name" value="DUF6328"/>
    <property type="match status" value="1"/>
</dbReference>
<name>A0A1I2RC24_9ACTN</name>
<dbReference type="STRING" id="504797.SAMN05421678_105316"/>
<keyword evidence="2" id="KW-0812">Transmembrane</keyword>
<proteinExistence type="predicted"/>
<feature type="transmembrane region" description="Helical" evidence="2">
    <location>
        <begin position="121"/>
        <end position="141"/>
    </location>
</feature>
<evidence type="ECO:0000313" key="4">
    <source>
        <dbReference type="Proteomes" id="UP000199052"/>
    </source>
</evidence>
<dbReference type="AlphaFoldDB" id="A0A1I2RC24"/>
<evidence type="ECO:0000313" key="3">
    <source>
        <dbReference type="EMBL" id="SFG38078.1"/>
    </source>
</evidence>
<accession>A0A1I2RC24</accession>
<dbReference type="Proteomes" id="UP000199052">
    <property type="component" value="Unassembled WGS sequence"/>
</dbReference>
<dbReference type="EMBL" id="FOOI01000005">
    <property type="protein sequence ID" value="SFG38078.1"/>
    <property type="molecule type" value="Genomic_DNA"/>
</dbReference>
<gene>
    <name evidence="3" type="ORF">SAMN05421678_105316</name>
</gene>
<reference evidence="3 4" key="1">
    <citation type="submission" date="2016-10" db="EMBL/GenBank/DDBJ databases">
        <authorList>
            <person name="de Groot N.N."/>
        </authorList>
    </citation>
    <scope>NUCLEOTIDE SEQUENCE [LARGE SCALE GENOMIC DNA]</scope>
    <source>
        <strain evidence="3 4">CPCC 202808</strain>
    </source>
</reference>
<dbReference type="InterPro" id="IPR046291">
    <property type="entry name" value="DUF6328"/>
</dbReference>
<evidence type="ECO:0000256" key="1">
    <source>
        <dbReference type="SAM" id="MobiDB-lite"/>
    </source>
</evidence>
<feature type="transmembrane region" description="Helical" evidence="2">
    <location>
        <begin position="79"/>
        <end position="101"/>
    </location>
</feature>
<protein>
    <recommendedName>
        <fullName evidence="5">Integral membrane protein</fullName>
    </recommendedName>
</protein>
<feature type="compositionally biased region" description="Gly residues" evidence="1">
    <location>
        <begin position="1"/>
        <end position="12"/>
    </location>
</feature>
<evidence type="ECO:0008006" key="5">
    <source>
        <dbReference type="Google" id="ProtNLM"/>
    </source>
</evidence>
<sequence>MMRGMGSRGSTGGEDRSGASGPRRPLRPGETRVQRADRNFAEILGELRVLQTGVQILFGFLLILAVQPRFAETSTFGRITYVVTLLLCCLATALLMGPVAYHRALFAKGLKPEIVRVSNRFARAGMLVLLLAIDGAVLLVMDFVFGLPVALAPAAFVLLLFAAAWYVLPTRRLAALDRELRAGRDEPGDNDRES</sequence>
<keyword evidence="2" id="KW-0472">Membrane</keyword>
<feature type="transmembrane region" description="Helical" evidence="2">
    <location>
        <begin position="147"/>
        <end position="168"/>
    </location>
</feature>
<keyword evidence="2" id="KW-1133">Transmembrane helix</keyword>